<evidence type="ECO:0000313" key="3">
    <source>
        <dbReference type="Proteomes" id="UP000754495"/>
    </source>
</evidence>
<protein>
    <recommendedName>
        <fullName evidence="4">PH domain-containing protein</fullName>
    </recommendedName>
</protein>
<feature type="transmembrane region" description="Helical" evidence="1">
    <location>
        <begin position="236"/>
        <end position="256"/>
    </location>
</feature>
<name>A0ABX0SKJ6_9PSEU</name>
<evidence type="ECO:0000313" key="2">
    <source>
        <dbReference type="EMBL" id="NIH77509.1"/>
    </source>
</evidence>
<evidence type="ECO:0000256" key="1">
    <source>
        <dbReference type="SAM" id="Phobius"/>
    </source>
</evidence>
<dbReference type="RefSeq" id="WP_167109643.1">
    <property type="nucleotide sequence ID" value="NZ_JAANOU010000001.1"/>
</dbReference>
<keyword evidence="1" id="KW-0812">Transmembrane</keyword>
<comment type="caution">
    <text evidence="2">The sequence shown here is derived from an EMBL/GenBank/DDBJ whole genome shotgun (WGS) entry which is preliminary data.</text>
</comment>
<sequence>MDDADFTRPRVLAYEPRSQQPPAADPLEVAVVEKQRRRLVNSSILYVVLAAAAGLLVPEAFTLTLAGVLGAVVVPQMYLLFFRVLPCRKLLAHPTALVAPGPGELLVAGSRVSVALPGAEPRWLVVRLPESRRLLLAGDRRVFLVGPDPRGRVLVGLPGAIIGRFGRFGRIRPEPAPGAVEPAAPSRDLVEARHDPVVTAFLRELWRRSWGIAVSFVLLAAVIWTTGAAVVELSAASAVTTVLAVLYAVLGLLALVRMAGLSAAVQRGPWQELYGTLDTDIQLGASGGLGKAEGRVLLADGEAPVRFQRVPLDLLVNVRDTGRLWVLGAPRQGKKVVAGLPGHPVLGLVNLR</sequence>
<keyword evidence="3" id="KW-1185">Reference proteome</keyword>
<keyword evidence="1" id="KW-0472">Membrane</keyword>
<gene>
    <name evidence="2" type="ORF">FHX46_000039</name>
</gene>
<feature type="transmembrane region" description="Helical" evidence="1">
    <location>
        <begin position="39"/>
        <end position="57"/>
    </location>
</feature>
<evidence type="ECO:0008006" key="4">
    <source>
        <dbReference type="Google" id="ProtNLM"/>
    </source>
</evidence>
<reference evidence="2 3" key="1">
    <citation type="submission" date="2020-03" db="EMBL/GenBank/DDBJ databases">
        <title>Sequencing the genomes of 1000 actinobacteria strains.</title>
        <authorList>
            <person name="Klenk H.-P."/>
        </authorList>
    </citation>
    <scope>NUCLEOTIDE SEQUENCE [LARGE SCALE GENOMIC DNA]</scope>
    <source>
        <strain evidence="2 3">DSM 45668</strain>
    </source>
</reference>
<accession>A0ABX0SKJ6</accession>
<feature type="transmembrane region" description="Helical" evidence="1">
    <location>
        <begin position="63"/>
        <end position="81"/>
    </location>
</feature>
<organism evidence="2 3">
    <name type="scientific">Amycolatopsis viridis</name>
    <dbReference type="NCBI Taxonomy" id="185678"/>
    <lineage>
        <taxon>Bacteria</taxon>
        <taxon>Bacillati</taxon>
        <taxon>Actinomycetota</taxon>
        <taxon>Actinomycetes</taxon>
        <taxon>Pseudonocardiales</taxon>
        <taxon>Pseudonocardiaceae</taxon>
        <taxon>Amycolatopsis</taxon>
    </lineage>
</organism>
<feature type="transmembrane region" description="Helical" evidence="1">
    <location>
        <begin position="210"/>
        <end position="230"/>
    </location>
</feature>
<dbReference type="EMBL" id="JAANOU010000001">
    <property type="protein sequence ID" value="NIH77509.1"/>
    <property type="molecule type" value="Genomic_DNA"/>
</dbReference>
<dbReference type="Proteomes" id="UP000754495">
    <property type="component" value="Unassembled WGS sequence"/>
</dbReference>
<proteinExistence type="predicted"/>
<keyword evidence="1" id="KW-1133">Transmembrane helix</keyword>